<dbReference type="Gene3D" id="1.10.4080.10">
    <property type="entry name" value="ADP-ribosylation/Crystallin J1"/>
    <property type="match status" value="1"/>
</dbReference>
<dbReference type="Proteomes" id="UP000815325">
    <property type="component" value="Unassembled WGS sequence"/>
</dbReference>
<name>A0ABQ7GBJ8_DUNSA</name>
<evidence type="ECO:0000313" key="1">
    <source>
        <dbReference type="EMBL" id="KAF5831978.1"/>
    </source>
</evidence>
<evidence type="ECO:0000313" key="2">
    <source>
        <dbReference type="Proteomes" id="UP000815325"/>
    </source>
</evidence>
<organism evidence="1 2">
    <name type="scientific">Dunaliella salina</name>
    <name type="common">Green alga</name>
    <name type="synonym">Protococcus salinus</name>
    <dbReference type="NCBI Taxonomy" id="3046"/>
    <lineage>
        <taxon>Eukaryota</taxon>
        <taxon>Viridiplantae</taxon>
        <taxon>Chlorophyta</taxon>
        <taxon>core chlorophytes</taxon>
        <taxon>Chlorophyceae</taxon>
        <taxon>CS clade</taxon>
        <taxon>Chlamydomonadales</taxon>
        <taxon>Dunaliellaceae</taxon>
        <taxon>Dunaliella</taxon>
    </lineage>
</organism>
<keyword evidence="2" id="KW-1185">Reference proteome</keyword>
<dbReference type="EMBL" id="MU069906">
    <property type="protein sequence ID" value="KAF5831978.1"/>
    <property type="molecule type" value="Genomic_DNA"/>
</dbReference>
<sequence>MDQTYTCPLLRYGEQVLVLLQSVANCGGLDCSQYAASFAQAFQDTNGGYRDVSTKGFLANHFQGLQPPFTGAKDAQANCIVRCPPLVAGWAGNPGLFPAVQRATRVTQNSTVACIWACAAAAILEAVVLTGCSPSQAVAAVAAELQQVNELRQSKQAPTASTEASQDAALLEPESAALPELQPAAAPITPGAAEHRARSTSSQPVAEIADRVHRFAFAGAMATQVSAHLSEAASLAALTPSSAVAQLGRNCHMPNALQTPLHIALHLEHRLREHLALSPAAWDASAAASLGHLYAAGVRLAISEGGCCASRAAYLGALLGASVGNKDGVIPRDWAVKYRQYDAVFKHARMICQTRFSAEAKDAAEGL</sequence>
<comment type="caution">
    <text evidence="1">The sequence shown here is derived from an EMBL/GenBank/DDBJ whole genome shotgun (WGS) entry which is preliminary data.</text>
</comment>
<accession>A0ABQ7GBJ8</accession>
<reference evidence="1" key="1">
    <citation type="submission" date="2017-08" db="EMBL/GenBank/DDBJ databases">
        <authorList>
            <person name="Polle J.E."/>
            <person name="Barry K."/>
            <person name="Cushman J."/>
            <person name="Schmutz J."/>
            <person name="Tran D."/>
            <person name="Hathwaick L.T."/>
            <person name="Yim W.C."/>
            <person name="Jenkins J."/>
            <person name="Mckie-Krisberg Z.M."/>
            <person name="Prochnik S."/>
            <person name="Lindquist E."/>
            <person name="Dockter R.B."/>
            <person name="Adam C."/>
            <person name="Molina H."/>
            <person name="Bunkerborg J."/>
            <person name="Jin E."/>
            <person name="Buchheim M."/>
            <person name="Magnuson J."/>
        </authorList>
    </citation>
    <scope>NUCLEOTIDE SEQUENCE</scope>
    <source>
        <strain evidence="1">CCAP 19/18</strain>
    </source>
</reference>
<proteinExistence type="predicted"/>
<gene>
    <name evidence="1" type="ORF">DUNSADRAFT_12318</name>
</gene>
<dbReference type="InterPro" id="IPR005502">
    <property type="entry name" value="Ribosyl_crysJ1"/>
</dbReference>
<dbReference type="InterPro" id="IPR036705">
    <property type="entry name" value="Ribosyl_crysJ1_sf"/>
</dbReference>
<protein>
    <submittedName>
        <fullName evidence="1">ADP-ribosylation/Crystallin J1</fullName>
    </submittedName>
</protein>
<dbReference type="Pfam" id="PF03747">
    <property type="entry name" value="ADP_ribosyl_GH"/>
    <property type="match status" value="1"/>
</dbReference>
<dbReference type="SUPFAM" id="SSF101478">
    <property type="entry name" value="ADP-ribosylglycohydrolase"/>
    <property type="match status" value="1"/>
</dbReference>